<keyword evidence="2" id="KW-0238">DNA-binding</keyword>
<dbReference type="GO" id="GO:0003677">
    <property type="term" value="F:DNA binding"/>
    <property type="evidence" value="ECO:0007669"/>
    <property type="project" value="UniProtKB-KW"/>
</dbReference>
<gene>
    <name evidence="7" type="ORF">SAMN04515674_104293</name>
</gene>
<evidence type="ECO:0000256" key="5">
    <source>
        <dbReference type="PROSITE-ProRule" id="PRU10137"/>
    </source>
</evidence>
<proteinExistence type="predicted"/>
<dbReference type="InterPro" id="IPR050639">
    <property type="entry name" value="SSR_resolvase"/>
</dbReference>
<dbReference type="Pfam" id="PF00239">
    <property type="entry name" value="Resolvase"/>
    <property type="match status" value="1"/>
</dbReference>
<dbReference type="PROSITE" id="PS51736">
    <property type="entry name" value="RECOMBINASES_3"/>
    <property type="match status" value="1"/>
</dbReference>
<organism evidence="7 8">
    <name type="scientific">Pseudarcicella hirudinis</name>
    <dbReference type="NCBI Taxonomy" id="1079859"/>
    <lineage>
        <taxon>Bacteria</taxon>
        <taxon>Pseudomonadati</taxon>
        <taxon>Bacteroidota</taxon>
        <taxon>Cytophagia</taxon>
        <taxon>Cytophagales</taxon>
        <taxon>Flectobacillaceae</taxon>
        <taxon>Pseudarcicella</taxon>
    </lineage>
</organism>
<dbReference type="EMBL" id="FOXH01000004">
    <property type="protein sequence ID" value="SFP63111.1"/>
    <property type="molecule type" value="Genomic_DNA"/>
</dbReference>
<dbReference type="SMART" id="SM00857">
    <property type="entry name" value="Resolvase"/>
    <property type="match status" value="1"/>
</dbReference>
<accession>A0A1I5RXR4</accession>
<keyword evidence="1" id="KW-0229">DNA integration</keyword>
<feature type="active site" description="O-(5'-phospho-DNA)-serine intermediate" evidence="4 5">
    <location>
        <position position="11"/>
    </location>
</feature>
<evidence type="ECO:0000259" key="6">
    <source>
        <dbReference type="PROSITE" id="PS51736"/>
    </source>
</evidence>
<dbReference type="PROSITE" id="PS00397">
    <property type="entry name" value="RECOMBINASES_1"/>
    <property type="match status" value="1"/>
</dbReference>
<protein>
    <submittedName>
        <fullName evidence="7">Site-specific DNA recombinase</fullName>
    </submittedName>
</protein>
<reference evidence="7 8" key="1">
    <citation type="submission" date="2016-10" db="EMBL/GenBank/DDBJ databases">
        <authorList>
            <person name="de Groot N.N."/>
        </authorList>
    </citation>
    <scope>NUCLEOTIDE SEQUENCE [LARGE SCALE GENOMIC DNA]</scope>
    <source>
        <strain evidence="8">E92,LMG 26720,CCM 7988</strain>
    </source>
</reference>
<evidence type="ECO:0000256" key="4">
    <source>
        <dbReference type="PIRSR" id="PIRSR606118-50"/>
    </source>
</evidence>
<evidence type="ECO:0000256" key="3">
    <source>
        <dbReference type="ARBA" id="ARBA00023172"/>
    </source>
</evidence>
<keyword evidence="8" id="KW-1185">Reference proteome</keyword>
<dbReference type="InterPro" id="IPR006119">
    <property type="entry name" value="Resolv_N"/>
</dbReference>
<dbReference type="PANTHER" id="PTHR30461:SF2">
    <property type="entry name" value="SERINE RECOMBINASE PINE-RELATED"/>
    <property type="match status" value="1"/>
</dbReference>
<dbReference type="SUPFAM" id="SSF53041">
    <property type="entry name" value="Resolvase-like"/>
    <property type="match status" value="1"/>
</dbReference>
<evidence type="ECO:0000256" key="1">
    <source>
        <dbReference type="ARBA" id="ARBA00022908"/>
    </source>
</evidence>
<name>A0A1I5RXR4_9BACT</name>
<dbReference type="InterPro" id="IPR006118">
    <property type="entry name" value="Recombinase_CS"/>
</dbReference>
<evidence type="ECO:0000313" key="7">
    <source>
        <dbReference type="EMBL" id="SFP63111.1"/>
    </source>
</evidence>
<dbReference type="CDD" id="cd00338">
    <property type="entry name" value="Ser_Recombinase"/>
    <property type="match status" value="1"/>
</dbReference>
<dbReference type="RefSeq" id="WP_092015842.1">
    <property type="nucleotide sequence ID" value="NZ_FOXH01000004.1"/>
</dbReference>
<dbReference type="InterPro" id="IPR036162">
    <property type="entry name" value="Resolvase-like_N_sf"/>
</dbReference>
<evidence type="ECO:0000256" key="2">
    <source>
        <dbReference type="ARBA" id="ARBA00023125"/>
    </source>
</evidence>
<dbReference type="OrthoDB" id="2290206at2"/>
<dbReference type="PANTHER" id="PTHR30461">
    <property type="entry name" value="DNA-INVERTASE FROM LAMBDOID PROPHAGE"/>
    <property type="match status" value="1"/>
</dbReference>
<evidence type="ECO:0000313" key="8">
    <source>
        <dbReference type="Proteomes" id="UP000199306"/>
    </source>
</evidence>
<keyword evidence="3" id="KW-0233">DNA recombination</keyword>
<dbReference type="Proteomes" id="UP000199306">
    <property type="component" value="Unassembled WGS sequence"/>
</dbReference>
<feature type="domain" description="Resolvase/invertase-type recombinase catalytic" evidence="6">
    <location>
        <begin position="3"/>
        <end position="145"/>
    </location>
</feature>
<dbReference type="Gene3D" id="3.40.50.1390">
    <property type="entry name" value="Resolvase, N-terminal catalytic domain"/>
    <property type="match status" value="1"/>
</dbReference>
<dbReference type="GO" id="GO:0000150">
    <property type="term" value="F:DNA strand exchange activity"/>
    <property type="evidence" value="ECO:0007669"/>
    <property type="project" value="InterPro"/>
</dbReference>
<dbReference type="AlphaFoldDB" id="A0A1I5RXR4"/>
<sequence length="233" mass="26386">MKKYVAYLRVSTSKQERSGLGLDSQKAIIEHYSRLENASIVFVYTESASGKSTENRPLLKEAISMCQEHKYSLIVAKLDRLSRDVGHTFQILKQLNNRLVSCDIPSQYGQLDSFVIAVQAGIAMRERELISIRTKLALAEKKKRGFKLGSPGNLTREAAKKGQEANRQKAIRYITNPILVAFVEKCLKSELKQAEIAVQLNKYGFRTPRGKKFTNVYACKLIRKLRFVPFLAA</sequence>
<dbReference type="STRING" id="1079859.SAMN04515674_104293"/>
<dbReference type="GO" id="GO:0015074">
    <property type="term" value="P:DNA integration"/>
    <property type="evidence" value="ECO:0007669"/>
    <property type="project" value="UniProtKB-KW"/>
</dbReference>